<keyword evidence="1" id="KW-0812">Transmembrane</keyword>
<organism evidence="2 3">
    <name type="scientific">Nocardia aurantiaca</name>
    <dbReference type="NCBI Taxonomy" id="2675850"/>
    <lineage>
        <taxon>Bacteria</taxon>
        <taxon>Bacillati</taxon>
        <taxon>Actinomycetota</taxon>
        <taxon>Actinomycetes</taxon>
        <taxon>Mycobacteriales</taxon>
        <taxon>Nocardiaceae</taxon>
        <taxon>Nocardia</taxon>
    </lineage>
</organism>
<dbReference type="RefSeq" id="WP_154786764.1">
    <property type="nucleotide sequence ID" value="NZ_WMBB01000002.1"/>
</dbReference>
<feature type="transmembrane region" description="Helical" evidence="1">
    <location>
        <begin position="69"/>
        <end position="85"/>
    </location>
</feature>
<evidence type="ECO:0000313" key="3">
    <source>
        <dbReference type="Proteomes" id="UP000432464"/>
    </source>
</evidence>
<dbReference type="EMBL" id="WMBB01000002">
    <property type="protein sequence ID" value="MTE12362.1"/>
    <property type="molecule type" value="Genomic_DNA"/>
</dbReference>
<dbReference type="Proteomes" id="UP000432464">
    <property type="component" value="Unassembled WGS sequence"/>
</dbReference>
<sequence length="99" mass="10970">MSVVLWIGFGFWFLGVGALFASRWFKRWGREGQVMEVAALVSVIGAVLLAIATPVISDDPVWKKVLYDVTLVGWTVMGIGFIAFIRQARVVERLATPKS</sequence>
<evidence type="ECO:0000313" key="2">
    <source>
        <dbReference type="EMBL" id="MTE12362.1"/>
    </source>
</evidence>
<proteinExistence type="predicted"/>
<reference evidence="2 3" key="1">
    <citation type="submission" date="2019-11" db="EMBL/GenBank/DDBJ databases">
        <title>Nocardia sp. nov. CT2-14 isolated from soil.</title>
        <authorList>
            <person name="Kanchanasin P."/>
            <person name="Tanasupawat S."/>
            <person name="Yuki M."/>
            <person name="Kudo T."/>
        </authorList>
    </citation>
    <scope>NUCLEOTIDE SEQUENCE [LARGE SCALE GENOMIC DNA]</scope>
    <source>
        <strain evidence="2 3">CT2-14</strain>
    </source>
</reference>
<evidence type="ECO:0000256" key="1">
    <source>
        <dbReference type="SAM" id="Phobius"/>
    </source>
</evidence>
<keyword evidence="1" id="KW-1133">Transmembrane helix</keyword>
<accession>A0A6I3KR36</accession>
<feature type="transmembrane region" description="Helical" evidence="1">
    <location>
        <begin position="6"/>
        <end position="25"/>
    </location>
</feature>
<name>A0A6I3KR36_9NOCA</name>
<gene>
    <name evidence="2" type="ORF">GLP40_06125</name>
</gene>
<protein>
    <submittedName>
        <fullName evidence="2">Uncharacterized protein</fullName>
    </submittedName>
</protein>
<dbReference type="AlphaFoldDB" id="A0A6I3KR36"/>
<keyword evidence="3" id="KW-1185">Reference proteome</keyword>
<feature type="transmembrane region" description="Helical" evidence="1">
    <location>
        <begin position="37"/>
        <end position="57"/>
    </location>
</feature>
<comment type="caution">
    <text evidence="2">The sequence shown here is derived from an EMBL/GenBank/DDBJ whole genome shotgun (WGS) entry which is preliminary data.</text>
</comment>
<keyword evidence="1" id="KW-0472">Membrane</keyword>